<keyword evidence="8 10" id="KW-0811">Translocation</keyword>
<comment type="subunit">
    <text evidence="10">Forms a complex with SecD. Part of the essential Sec protein translocation apparatus which comprises SecA, SecYEG and auxiliary proteins SecDF. Other proteins may also be involved.</text>
</comment>
<evidence type="ECO:0000256" key="8">
    <source>
        <dbReference type="ARBA" id="ARBA00023010"/>
    </source>
</evidence>
<evidence type="ECO:0000313" key="13">
    <source>
        <dbReference type="Proteomes" id="UP000179115"/>
    </source>
</evidence>
<dbReference type="PROSITE" id="PS50156">
    <property type="entry name" value="SSD"/>
    <property type="match status" value="1"/>
</dbReference>
<dbReference type="EMBL" id="MFLV01000008">
    <property type="protein sequence ID" value="OGG71853.1"/>
    <property type="molecule type" value="Genomic_DNA"/>
</dbReference>
<evidence type="ECO:0000256" key="1">
    <source>
        <dbReference type="ARBA" id="ARBA00004651"/>
    </source>
</evidence>
<dbReference type="GO" id="GO:0065002">
    <property type="term" value="P:intracellular protein transmembrane transport"/>
    <property type="evidence" value="ECO:0007669"/>
    <property type="project" value="UniProtKB-UniRule"/>
</dbReference>
<dbReference type="HAMAP" id="MF_01464_B">
    <property type="entry name" value="SecF_B"/>
    <property type="match status" value="1"/>
</dbReference>
<dbReference type="PRINTS" id="PR01755">
    <property type="entry name" value="SECFTRNLCASE"/>
</dbReference>
<evidence type="ECO:0000256" key="4">
    <source>
        <dbReference type="ARBA" id="ARBA00022519"/>
    </source>
</evidence>
<evidence type="ECO:0000259" key="11">
    <source>
        <dbReference type="PROSITE" id="PS50156"/>
    </source>
</evidence>
<keyword evidence="5 10" id="KW-0812">Transmembrane</keyword>
<sequence>MFVVKNRKIFYAVSAILIIASIASLLVWGLKFGIDFTGGSLLEIAYPGGRPDVAAIQEKLTELEVPEFSVRPTGGDGIIIRTHFLSEEERKGLMDSLSDNGTTQVTEKRFDSIGPTLSSELVNKALLSVGLVILAIVLFITFAFRKVSEPVSSWKYGIVTVVALLHDVIVPTGVFAFLGHFAGYEVDTLFVTALLVILGFSVHDTIVVFDRVRENLRKEHEQKKLAPFDEIVGRSIRQTFNRSVNTSLTTVLALLALYFLGSEATQHFSLVLLIGIIVGTYSSIFIASPLLVTLERWQKK</sequence>
<evidence type="ECO:0000256" key="2">
    <source>
        <dbReference type="ARBA" id="ARBA00022448"/>
    </source>
</evidence>
<keyword evidence="7 10" id="KW-1133">Transmembrane helix</keyword>
<evidence type="ECO:0000256" key="5">
    <source>
        <dbReference type="ARBA" id="ARBA00022692"/>
    </source>
</evidence>
<dbReference type="Proteomes" id="UP000179115">
    <property type="component" value="Unassembled WGS sequence"/>
</dbReference>
<comment type="function">
    <text evidence="10">Part of the Sec protein translocase complex. Interacts with the SecYEG preprotein conducting channel. SecDF uses the proton motive force (PMF) to complete protein translocation after the ATP-dependent function of SecA.</text>
</comment>
<evidence type="ECO:0000256" key="6">
    <source>
        <dbReference type="ARBA" id="ARBA00022927"/>
    </source>
</evidence>
<dbReference type="STRING" id="1798508.A3A35_02850"/>
<keyword evidence="4" id="KW-0997">Cell inner membrane</keyword>
<feature type="transmembrane region" description="Helical" evidence="10">
    <location>
        <begin position="9"/>
        <end position="30"/>
    </location>
</feature>
<comment type="similarity">
    <text evidence="10">Belongs to the SecD/SecF family. SecF subfamily.</text>
</comment>
<feature type="domain" description="SSD" evidence="11">
    <location>
        <begin position="125"/>
        <end position="293"/>
    </location>
</feature>
<evidence type="ECO:0000256" key="10">
    <source>
        <dbReference type="HAMAP-Rule" id="MF_01464"/>
    </source>
</evidence>
<reference evidence="12 13" key="1">
    <citation type="journal article" date="2016" name="Nat. Commun.">
        <title>Thousands of microbial genomes shed light on interconnected biogeochemical processes in an aquifer system.</title>
        <authorList>
            <person name="Anantharaman K."/>
            <person name="Brown C.T."/>
            <person name="Hug L.A."/>
            <person name="Sharon I."/>
            <person name="Castelle C.J."/>
            <person name="Probst A.J."/>
            <person name="Thomas B.C."/>
            <person name="Singh A."/>
            <person name="Wilkins M.J."/>
            <person name="Karaoz U."/>
            <person name="Brodie E.L."/>
            <person name="Williams K.H."/>
            <person name="Hubbard S.S."/>
            <person name="Banfield J.F."/>
        </authorList>
    </citation>
    <scope>NUCLEOTIDE SEQUENCE [LARGE SCALE GENOMIC DNA]</scope>
</reference>
<keyword evidence="9 10" id="KW-0472">Membrane</keyword>
<dbReference type="NCBIfam" id="TIGR00916">
    <property type="entry name" value="2A0604s01"/>
    <property type="match status" value="1"/>
</dbReference>
<accession>A0A1F6EDU7</accession>
<comment type="subcellular location">
    <subcellularLocation>
        <location evidence="1 10">Cell membrane</location>
        <topology evidence="1 10">Multi-pass membrane protein</topology>
    </subcellularLocation>
</comment>
<feature type="transmembrane region" description="Helical" evidence="10">
    <location>
        <begin position="156"/>
        <end position="182"/>
    </location>
</feature>
<dbReference type="InterPro" id="IPR022813">
    <property type="entry name" value="SecD/SecF_arch_bac"/>
</dbReference>
<feature type="transmembrane region" description="Helical" evidence="10">
    <location>
        <begin position="267"/>
        <end position="292"/>
    </location>
</feature>
<dbReference type="PANTHER" id="PTHR30081:SF8">
    <property type="entry name" value="PROTEIN TRANSLOCASE SUBUNIT SECF"/>
    <property type="match status" value="1"/>
</dbReference>
<dbReference type="PANTHER" id="PTHR30081">
    <property type="entry name" value="PROTEIN-EXPORT MEMBRANE PROTEIN SEC"/>
    <property type="match status" value="1"/>
</dbReference>
<proteinExistence type="inferred from homology"/>
<keyword evidence="6 10" id="KW-0653">Protein transport</keyword>
<keyword evidence="2 10" id="KW-0813">Transport</keyword>
<dbReference type="GO" id="GO:0005886">
    <property type="term" value="C:plasma membrane"/>
    <property type="evidence" value="ECO:0007669"/>
    <property type="project" value="UniProtKB-SubCell"/>
</dbReference>
<comment type="caution">
    <text evidence="12">The sequence shown here is derived from an EMBL/GenBank/DDBJ whole genome shotgun (WGS) entry which is preliminary data.</text>
</comment>
<dbReference type="GO" id="GO:0006605">
    <property type="term" value="P:protein targeting"/>
    <property type="evidence" value="ECO:0007669"/>
    <property type="project" value="UniProtKB-UniRule"/>
</dbReference>
<dbReference type="Gene3D" id="1.20.1640.10">
    <property type="entry name" value="Multidrug efflux transporter AcrB transmembrane domain"/>
    <property type="match status" value="1"/>
</dbReference>
<gene>
    <name evidence="10" type="primary">secF</name>
    <name evidence="12" type="ORF">A3A35_02850</name>
</gene>
<protein>
    <recommendedName>
        <fullName evidence="10">Protein-export membrane protein SecF</fullName>
    </recommendedName>
</protein>
<dbReference type="InterPro" id="IPR048634">
    <property type="entry name" value="SecD_SecF_C"/>
</dbReference>
<dbReference type="InterPro" id="IPR022645">
    <property type="entry name" value="SecD/SecF_bac"/>
</dbReference>
<dbReference type="GO" id="GO:0043952">
    <property type="term" value="P:protein transport by the Sec complex"/>
    <property type="evidence" value="ECO:0007669"/>
    <property type="project" value="UniProtKB-UniRule"/>
</dbReference>
<organism evidence="12 13">
    <name type="scientific">Candidatus Kaiserbacteria bacterium RIFCSPLOWO2_01_FULL_51_21</name>
    <dbReference type="NCBI Taxonomy" id="1798508"/>
    <lineage>
        <taxon>Bacteria</taxon>
        <taxon>Candidatus Kaiseribacteriota</taxon>
    </lineage>
</organism>
<dbReference type="InterPro" id="IPR005665">
    <property type="entry name" value="SecF_bac"/>
</dbReference>
<feature type="transmembrane region" description="Helical" evidence="10">
    <location>
        <begin position="125"/>
        <end position="144"/>
    </location>
</feature>
<evidence type="ECO:0000256" key="3">
    <source>
        <dbReference type="ARBA" id="ARBA00022475"/>
    </source>
</evidence>
<dbReference type="InterPro" id="IPR000731">
    <property type="entry name" value="SSD"/>
</dbReference>
<feature type="transmembrane region" description="Helical" evidence="10">
    <location>
        <begin position="188"/>
        <end position="209"/>
    </location>
</feature>
<evidence type="ECO:0000256" key="9">
    <source>
        <dbReference type="ARBA" id="ARBA00023136"/>
    </source>
</evidence>
<dbReference type="InterPro" id="IPR022646">
    <property type="entry name" value="SecD/SecF_CS"/>
</dbReference>
<feature type="transmembrane region" description="Helical" evidence="10">
    <location>
        <begin position="244"/>
        <end position="261"/>
    </location>
</feature>
<keyword evidence="3 10" id="KW-1003">Cell membrane</keyword>
<dbReference type="GO" id="GO:0015450">
    <property type="term" value="F:protein-transporting ATPase activity"/>
    <property type="evidence" value="ECO:0007669"/>
    <property type="project" value="InterPro"/>
</dbReference>
<dbReference type="AlphaFoldDB" id="A0A1F6EDU7"/>
<evidence type="ECO:0000256" key="7">
    <source>
        <dbReference type="ARBA" id="ARBA00022989"/>
    </source>
</evidence>
<dbReference type="SUPFAM" id="SSF82866">
    <property type="entry name" value="Multidrug efflux transporter AcrB transmembrane domain"/>
    <property type="match status" value="1"/>
</dbReference>
<dbReference type="NCBIfam" id="TIGR00966">
    <property type="entry name" value="transloc_SecF"/>
    <property type="match status" value="1"/>
</dbReference>
<dbReference type="InterPro" id="IPR055344">
    <property type="entry name" value="SecD_SecF_C_bact"/>
</dbReference>
<dbReference type="Pfam" id="PF07549">
    <property type="entry name" value="Sec_GG"/>
    <property type="match status" value="1"/>
</dbReference>
<dbReference type="Pfam" id="PF02355">
    <property type="entry name" value="SecD_SecF_C"/>
    <property type="match status" value="1"/>
</dbReference>
<evidence type="ECO:0000313" key="12">
    <source>
        <dbReference type="EMBL" id="OGG71853.1"/>
    </source>
</evidence>
<name>A0A1F6EDU7_9BACT</name>